<protein>
    <submittedName>
        <fullName evidence="1">Uncharacterized protein</fullName>
    </submittedName>
</protein>
<name>A0AAE1SR24_9SOLA</name>
<sequence>MAILRSFPRTYSLLESAPKEALAFLRLSPAKVLRAAFKCTASKKRILHRRDPRFQVNVLHSVILLFCGDD</sequence>
<reference evidence="1" key="1">
    <citation type="submission" date="2023-12" db="EMBL/GenBank/DDBJ databases">
        <title>Genome assembly of Anisodus tanguticus.</title>
        <authorList>
            <person name="Wang Y.-J."/>
        </authorList>
    </citation>
    <scope>NUCLEOTIDE SEQUENCE</scope>
    <source>
        <strain evidence="1">KB-2021</strain>
        <tissue evidence="1">Leaf</tissue>
    </source>
</reference>
<accession>A0AAE1SR24</accession>
<dbReference type="AlphaFoldDB" id="A0AAE1SR24"/>
<comment type="caution">
    <text evidence="1">The sequence shown here is derived from an EMBL/GenBank/DDBJ whole genome shotgun (WGS) entry which is preliminary data.</text>
</comment>
<gene>
    <name evidence="1" type="ORF">RND71_008530</name>
</gene>
<dbReference type="EMBL" id="JAVYJV010000004">
    <property type="protein sequence ID" value="KAK4373146.1"/>
    <property type="molecule type" value="Genomic_DNA"/>
</dbReference>
<proteinExistence type="predicted"/>
<organism evidence="1 2">
    <name type="scientific">Anisodus tanguticus</name>
    <dbReference type="NCBI Taxonomy" id="243964"/>
    <lineage>
        <taxon>Eukaryota</taxon>
        <taxon>Viridiplantae</taxon>
        <taxon>Streptophyta</taxon>
        <taxon>Embryophyta</taxon>
        <taxon>Tracheophyta</taxon>
        <taxon>Spermatophyta</taxon>
        <taxon>Magnoliopsida</taxon>
        <taxon>eudicotyledons</taxon>
        <taxon>Gunneridae</taxon>
        <taxon>Pentapetalae</taxon>
        <taxon>asterids</taxon>
        <taxon>lamiids</taxon>
        <taxon>Solanales</taxon>
        <taxon>Solanaceae</taxon>
        <taxon>Solanoideae</taxon>
        <taxon>Hyoscyameae</taxon>
        <taxon>Anisodus</taxon>
    </lineage>
</organism>
<dbReference type="Proteomes" id="UP001291623">
    <property type="component" value="Unassembled WGS sequence"/>
</dbReference>
<keyword evidence="2" id="KW-1185">Reference proteome</keyword>
<evidence type="ECO:0000313" key="2">
    <source>
        <dbReference type="Proteomes" id="UP001291623"/>
    </source>
</evidence>
<evidence type="ECO:0000313" key="1">
    <source>
        <dbReference type="EMBL" id="KAK4373146.1"/>
    </source>
</evidence>